<keyword evidence="4" id="KW-0479">Metal-binding</keyword>
<keyword evidence="9" id="KW-1185">Reference proteome</keyword>
<dbReference type="Gene3D" id="3.20.20.70">
    <property type="entry name" value="Aldolase class I"/>
    <property type="match status" value="1"/>
</dbReference>
<accession>A0A892IKA8</accession>
<name>A0A892IKA8_9BURK</name>
<evidence type="ECO:0000313" key="9">
    <source>
        <dbReference type="Proteomes" id="UP000625568"/>
    </source>
</evidence>
<evidence type="ECO:0000256" key="3">
    <source>
        <dbReference type="ARBA" id="ARBA00022691"/>
    </source>
</evidence>
<dbReference type="InterPro" id="IPR007197">
    <property type="entry name" value="rSAM"/>
</dbReference>
<dbReference type="SFLD" id="SFLDS00029">
    <property type="entry name" value="Radical_SAM"/>
    <property type="match status" value="1"/>
</dbReference>
<evidence type="ECO:0000256" key="6">
    <source>
        <dbReference type="ARBA" id="ARBA00023014"/>
    </source>
</evidence>
<dbReference type="EMBL" id="CP069484">
    <property type="protein sequence ID" value="QRO81199.1"/>
    <property type="molecule type" value="Genomic_DNA"/>
</dbReference>
<dbReference type="GO" id="GO:0046872">
    <property type="term" value="F:metal ion binding"/>
    <property type="evidence" value="ECO:0007669"/>
    <property type="project" value="UniProtKB-KW"/>
</dbReference>
<keyword evidence="5" id="KW-0408">Iron</keyword>
<dbReference type="InterPro" id="IPR034457">
    <property type="entry name" value="Organic_radical-activating"/>
</dbReference>
<dbReference type="InterPro" id="IPR012840">
    <property type="entry name" value="NrdG2"/>
</dbReference>
<protein>
    <submittedName>
        <fullName evidence="8">Anaerobic ribonucleoside-triphosphate reductase activating protein</fullName>
    </submittedName>
</protein>
<evidence type="ECO:0000313" key="8">
    <source>
        <dbReference type="EMBL" id="QRO81199.1"/>
    </source>
</evidence>
<dbReference type="AlphaFoldDB" id="A0A892IKA8"/>
<dbReference type="SUPFAM" id="SSF102114">
    <property type="entry name" value="Radical SAM enzymes"/>
    <property type="match status" value="1"/>
</dbReference>
<keyword evidence="6" id="KW-0411">Iron-sulfur</keyword>
<evidence type="ECO:0000256" key="2">
    <source>
        <dbReference type="ARBA" id="ARBA00022485"/>
    </source>
</evidence>
<keyword evidence="3" id="KW-0949">S-adenosyl-L-methionine</keyword>
<sequence length="240" mass="26423">MDTGRSHAPKLGGVVPFSSCDYPGRLACVVFVSGCPWHCHYCHNPHLRMRNRCADPAKWDAILAWLGTRAGLLDAVVFCGGEPLVERHLPGMMAQARALGFSIALHTGGAYPDRLSQCLPLIEWIGFDVKAPFAQYDRITQITGSGMAAQRSLDLILASSVTFECRTTIHPALLDDGDLIGMARALADRGISELVLQPFRREGCVSDRLLGMPVAADYPGNTLLYRLRQILRSVEVRRHR</sequence>
<evidence type="ECO:0000256" key="4">
    <source>
        <dbReference type="ARBA" id="ARBA00022723"/>
    </source>
</evidence>
<dbReference type="PANTHER" id="PTHR30352">
    <property type="entry name" value="PYRUVATE FORMATE-LYASE-ACTIVATING ENZYME"/>
    <property type="match status" value="1"/>
</dbReference>
<dbReference type="CDD" id="cd01335">
    <property type="entry name" value="Radical_SAM"/>
    <property type="match status" value="1"/>
</dbReference>
<proteinExistence type="predicted"/>
<gene>
    <name evidence="8" type="ORF">I6K02_25880</name>
</gene>
<reference evidence="8 9" key="1">
    <citation type="submission" date="2021-02" db="EMBL/GenBank/DDBJ databases">
        <title>FDA dAtabase for Regulatory Grade micrObial Sequences (FDA-ARGOS): Supporting development and validation of Infectious Disease Dx tests.</title>
        <authorList>
            <person name="Minogue T."/>
            <person name="Wolcott M."/>
            <person name="Wasieloski L."/>
            <person name="Aguilar W."/>
            <person name="Moore D."/>
            <person name="Jaissle J."/>
            <person name="Tallon L."/>
            <person name="Sadzewicz L."/>
            <person name="Zhao X."/>
            <person name="Boylan J."/>
            <person name="Ott S."/>
            <person name="Bowen H."/>
            <person name="Vavikolanu K."/>
            <person name="Mehta A."/>
            <person name="Aluvathingal J."/>
            <person name="Nadendla S."/>
            <person name="Yan Y."/>
            <person name="Sichtig H."/>
        </authorList>
    </citation>
    <scope>NUCLEOTIDE SEQUENCE [LARGE SCALE GENOMIC DNA]</scope>
    <source>
        <strain evidence="8 9">FDAARGOS_1272</strain>
    </source>
</reference>
<dbReference type="GeneID" id="93130712"/>
<organism evidence="8 9">
    <name type="scientific">Burkholderia dolosa</name>
    <dbReference type="NCBI Taxonomy" id="152500"/>
    <lineage>
        <taxon>Bacteria</taxon>
        <taxon>Pseudomonadati</taxon>
        <taxon>Pseudomonadota</taxon>
        <taxon>Betaproteobacteria</taxon>
        <taxon>Burkholderiales</taxon>
        <taxon>Burkholderiaceae</taxon>
        <taxon>Burkholderia</taxon>
        <taxon>Burkholderia cepacia complex</taxon>
    </lineage>
</organism>
<dbReference type="InterPro" id="IPR058240">
    <property type="entry name" value="rSAM_sf"/>
</dbReference>
<dbReference type="GO" id="GO:0051539">
    <property type="term" value="F:4 iron, 4 sulfur cluster binding"/>
    <property type="evidence" value="ECO:0007669"/>
    <property type="project" value="UniProtKB-KW"/>
</dbReference>
<evidence type="ECO:0000259" key="7">
    <source>
        <dbReference type="PROSITE" id="PS51918"/>
    </source>
</evidence>
<dbReference type="Proteomes" id="UP000625568">
    <property type="component" value="Chromosome 3"/>
</dbReference>
<keyword evidence="2" id="KW-0004">4Fe-4S</keyword>
<dbReference type="SFLD" id="SFLDG01094">
    <property type="entry name" value="Uncharacterised_Radical_SAM_Su"/>
    <property type="match status" value="1"/>
</dbReference>
<dbReference type="GO" id="GO:0003824">
    <property type="term" value="F:catalytic activity"/>
    <property type="evidence" value="ECO:0007669"/>
    <property type="project" value="InterPro"/>
</dbReference>
<evidence type="ECO:0000256" key="1">
    <source>
        <dbReference type="ARBA" id="ARBA00001966"/>
    </source>
</evidence>
<dbReference type="RefSeq" id="WP_006767409.1">
    <property type="nucleotide sequence ID" value="NZ_CABVPR010000059.1"/>
</dbReference>
<dbReference type="InterPro" id="IPR013785">
    <property type="entry name" value="Aldolase_TIM"/>
</dbReference>
<feature type="domain" description="Radical SAM core" evidence="7">
    <location>
        <begin position="21"/>
        <end position="237"/>
    </location>
</feature>
<evidence type="ECO:0000256" key="5">
    <source>
        <dbReference type="ARBA" id="ARBA00023004"/>
    </source>
</evidence>
<comment type="cofactor">
    <cofactor evidence="1">
        <name>[4Fe-4S] cluster</name>
        <dbReference type="ChEBI" id="CHEBI:49883"/>
    </cofactor>
</comment>
<dbReference type="PANTHER" id="PTHR30352:SF13">
    <property type="entry name" value="GLYCYL-RADICAL ENZYME ACTIVATING ENZYME YJJW-RELATED"/>
    <property type="match status" value="1"/>
</dbReference>
<dbReference type="NCBIfam" id="TIGR02495">
    <property type="entry name" value="NrdG2"/>
    <property type="match status" value="1"/>
</dbReference>
<dbReference type="PROSITE" id="PS51918">
    <property type="entry name" value="RADICAL_SAM"/>
    <property type="match status" value="1"/>
</dbReference>
<dbReference type="Pfam" id="PF04055">
    <property type="entry name" value="Radical_SAM"/>
    <property type="match status" value="1"/>
</dbReference>